<dbReference type="PROSITE" id="PS00518">
    <property type="entry name" value="ZF_RING_1"/>
    <property type="match status" value="1"/>
</dbReference>
<dbReference type="SUPFAM" id="SSF57850">
    <property type="entry name" value="RING/U-box"/>
    <property type="match status" value="1"/>
</dbReference>
<evidence type="ECO:0000256" key="1">
    <source>
        <dbReference type="ARBA" id="ARBA00022723"/>
    </source>
</evidence>
<dbReference type="InterPro" id="IPR052667">
    <property type="entry name" value="E3_ubiquitin-ligase_RING"/>
</dbReference>
<dbReference type="GO" id="GO:0008270">
    <property type="term" value="F:zinc ion binding"/>
    <property type="evidence" value="ECO:0007669"/>
    <property type="project" value="UniProtKB-KW"/>
</dbReference>
<dbReference type="PANTHER" id="PTHR47156">
    <property type="entry name" value="PROTEIN CBG20824"/>
    <property type="match status" value="1"/>
</dbReference>
<proteinExistence type="predicted"/>
<dbReference type="InterPro" id="IPR027370">
    <property type="entry name" value="Znf-RING_euk"/>
</dbReference>
<dbReference type="InterPro" id="IPR017907">
    <property type="entry name" value="Znf_RING_CS"/>
</dbReference>
<dbReference type="InterPro" id="IPR001841">
    <property type="entry name" value="Znf_RING"/>
</dbReference>
<dbReference type="AlphaFoldDB" id="A0AAE9EEW6"/>
<dbReference type="SMART" id="SM00184">
    <property type="entry name" value="RING"/>
    <property type="match status" value="1"/>
</dbReference>
<keyword evidence="1" id="KW-0479">Metal-binding</keyword>
<organism evidence="7 8">
    <name type="scientific">Caenorhabditis briggsae</name>
    <dbReference type="NCBI Taxonomy" id="6238"/>
    <lineage>
        <taxon>Eukaryota</taxon>
        <taxon>Metazoa</taxon>
        <taxon>Ecdysozoa</taxon>
        <taxon>Nematoda</taxon>
        <taxon>Chromadorea</taxon>
        <taxon>Rhabditida</taxon>
        <taxon>Rhabditina</taxon>
        <taxon>Rhabditomorpha</taxon>
        <taxon>Rhabditoidea</taxon>
        <taxon>Rhabditidae</taxon>
        <taxon>Peloderinae</taxon>
        <taxon>Caenorhabditis</taxon>
    </lineage>
</organism>
<dbReference type="InterPro" id="IPR013083">
    <property type="entry name" value="Znf_RING/FYVE/PHD"/>
</dbReference>
<keyword evidence="5" id="KW-0175">Coiled coil</keyword>
<keyword evidence="3" id="KW-0862">Zinc</keyword>
<dbReference type="Gene3D" id="3.30.40.10">
    <property type="entry name" value="Zinc/RING finger domain, C3HC4 (zinc finger)"/>
    <property type="match status" value="1"/>
</dbReference>
<protein>
    <recommendedName>
        <fullName evidence="6">RING-type domain-containing protein</fullName>
    </recommendedName>
</protein>
<evidence type="ECO:0000313" key="8">
    <source>
        <dbReference type="Proteomes" id="UP000829354"/>
    </source>
</evidence>
<dbReference type="PROSITE" id="PS50089">
    <property type="entry name" value="ZF_RING_2"/>
    <property type="match status" value="1"/>
</dbReference>
<dbReference type="Pfam" id="PF13445">
    <property type="entry name" value="zf-RING_UBOX"/>
    <property type="match status" value="1"/>
</dbReference>
<accession>A0AAE9EEW6</accession>
<evidence type="ECO:0000256" key="3">
    <source>
        <dbReference type="ARBA" id="ARBA00022833"/>
    </source>
</evidence>
<evidence type="ECO:0000256" key="5">
    <source>
        <dbReference type="SAM" id="Coils"/>
    </source>
</evidence>
<name>A0AAE9EEW6_CAEBR</name>
<evidence type="ECO:0000259" key="6">
    <source>
        <dbReference type="PROSITE" id="PS50089"/>
    </source>
</evidence>
<dbReference type="Proteomes" id="UP000829354">
    <property type="component" value="Chromosome II"/>
</dbReference>
<evidence type="ECO:0000313" key="7">
    <source>
        <dbReference type="EMBL" id="UMM19426.1"/>
    </source>
</evidence>
<evidence type="ECO:0000256" key="2">
    <source>
        <dbReference type="ARBA" id="ARBA00022771"/>
    </source>
</evidence>
<reference evidence="7 8" key="1">
    <citation type="submission" date="2022-04" db="EMBL/GenBank/DDBJ databases">
        <title>Chromosome-level reference genomes for two strains of Caenorhabditis briggsae: an improved platform for comparative genomics.</title>
        <authorList>
            <person name="Stevens L."/>
            <person name="Andersen E."/>
        </authorList>
    </citation>
    <scope>NUCLEOTIDE SEQUENCE [LARGE SCALE GENOMIC DNA]</scope>
    <source>
        <strain evidence="7">VX34</strain>
        <tissue evidence="7">Whole-organism</tissue>
    </source>
</reference>
<feature type="coiled-coil region" evidence="5">
    <location>
        <begin position="8"/>
        <end position="35"/>
    </location>
</feature>
<sequence length="203" mass="23976">MPRRARKIDKKDQEIAQLKEQLKQWKVEASKSKAEEGITIQMLDLEKMLHGVTKARCKWFKDAIERRGPVVDKLNDHILKLTADLSLFKSGSKEREAKRLIDKEHKLVIKYRKKMLEAQAVVRRRQEVSEQEKKPWRFCEICDMEFQYTGLKTPRVLFCGHTFCQECLVKIANVIEVKCPFDSRCTRGYEMHKLPKNFAVLHM</sequence>
<evidence type="ECO:0000256" key="4">
    <source>
        <dbReference type="PROSITE-ProRule" id="PRU00175"/>
    </source>
</evidence>
<feature type="domain" description="RING-type" evidence="6">
    <location>
        <begin position="139"/>
        <end position="183"/>
    </location>
</feature>
<keyword evidence="2 4" id="KW-0863">Zinc-finger</keyword>
<gene>
    <name evidence="7" type="ORF">L5515_015027</name>
</gene>
<dbReference type="EMBL" id="CP092621">
    <property type="protein sequence ID" value="UMM19426.1"/>
    <property type="molecule type" value="Genomic_DNA"/>
</dbReference>
<dbReference type="PANTHER" id="PTHR47156:SF10">
    <property type="entry name" value="E3 UBIQUITIN-PROTEIN LIGASE TRIM-21-RELATED"/>
    <property type="match status" value="1"/>
</dbReference>
<keyword evidence="8" id="KW-1185">Reference proteome</keyword>